<feature type="coiled-coil region" evidence="1">
    <location>
        <begin position="22"/>
        <end position="85"/>
    </location>
</feature>
<evidence type="ECO:0000256" key="1">
    <source>
        <dbReference type="SAM" id="Coils"/>
    </source>
</evidence>
<proteinExistence type="predicted"/>
<comment type="caution">
    <text evidence="3">The sequence shown here is derived from an EMBL/GenBank/DDBJ whole genome shotgun (WGS) entry which is preliminary data.</text>
</comment>
<dbReference type="AlphaFoldDB" id="A0A8X6GNF4"/>
<sequence>MNKLVICLVVLCAVFYQYVDAKHKCKEDFKKMKKAMEEVIEEGNAPECFNEYELSRFNCTGGEDEEKDKEKRKEFKEYLKGLEEEDQKNVLQCLGKMGEMAMEKVGDEISNECKEKMKKMQEKMSGGGGEEEES</sequence>
<evidence type="ECO:0000313" key="3">
    <source>
        <dbReference type="EMBL" id="GFQ70569.1"/>
    </source>
</evidence>
<feature type="signal peptide" evidence="2">
    <location>
        <begin position="1"/>
        <end position="21"/>
    </location>
</feature>
<dbReference type="EMBL" id="BMAO01030823">
    <property type="protein sequence ID" value="GFQ70569.1"/>
    <property type="molecule type" value="Genomic_DNA"/>
</dbReference>
<protein>
    <submittedName>
        <fullName evidence="3">Uncharacterized protein</fullName>
    </submittedName>
</protein>
<accession>A0A8X6GNF4</accession>
<keyword evidence="2" id="KW-0732">Signal</keyword>
<name>A0A8X6GNF4_TRICU</name>
<feature type="chain" id="PRO_5036462951" evidence="2">
    <location>
        <begin position="22"/>
        <end position="134"/>
    </location>
</feature>
<reference evidence="3" key="1">
    <citation type="submission" date="2020-07" db="EMBL/GenBank/DDBJ databases">
        <title>Multicomponent nature underlies the extraordinary mechanical properties of spider dragline silk.</title>
        <authorList>
            <person name="Kono N."/>
            <person name="Nakamura H."/>
            <person name="Mori M."/>
            <person name="Yoshida Y."/>
            <person name="Ohtoshi R."/>
            <person name="Malay A.D."/>
            <person name="Moran D.A.P."/>
            <person name="Tomita M."/>
            <person name="Numata K."/>
            <person name="Arakawa K."/>
        </authorList>
    </citation>
    <scope>NUCLEOTIDE SEQUENCE</scope>
</reference>
<organism evidence="3 4">
    <name type="scientific">Trichonephila clavata</name>
    <name type="common">Joro spider</name>
    <name type="synonym">Nephila clavata</name>
    <dbReference type="NCBI Taxonomy" id="2740835"/>
    <lineage>
        <taxon>Eukaryota</taxon>
        <taxon>Metazoa</taxon>
        <taxon>Ecdysozoa</taxon>
        <taxon>Arthropoda</taxon>
        <taxon>Chelicerata</taxon>
        <taxon>Arachnida</taxon>
        <taxon>Araneae</taxon>
        <taxon>Araneomorphae</taxon>
        <taxon>Entelegynae</taxon>
        <taxon>Araneoidea</taxon>
        <taxon>Nephilidae</taxon>
        <taxon>Trichonephila</taxon>
    </lineage>
</organism>
<keyword evidence="4" id="KW-1185">Reference proteome</keyword>
<dbReference type="Proteomes" id="UP000887116">
    <property type="component" value="Unassembled WGS sequence"/>
</dbReference>
<keyword evidence="1" id="KW-0175">Coiled coil</keyword>
<evidence type="ECO:0000313" key="4">
    <source>
        <dbReference type="Proteomes" id="UP000887116"/>
    </source>
</evidence>
<dbReference type="OrthoDB" id="6422814at2759"/>
<gene>
    <name evidence="3" type="primary">NCL1_24107</name>
    <name evidence="3" type="ORF">TNCT_405361</name>
</gene>
<evidence type="ECO:0000256" key="2">
    <source>
        <dbReference type="SAM" id="SignalP"/>
    </source>
</evidence>